<keyword evidence="5" id="KW-0496">Mitochondrion</keyword>
<evidence type="ECO:0000256" key="7">
    <source>
        <dbReference type="ARBA" id="ARBA00035138"/>
    </source>
</evidence>
<evidence type="ECO:0000256" key="4">
    <source>
        <dbReference type="ARBA" id="ARBA00022980"/>
    </source>
</evidence>
<protein>
    <recommendedName>
        <fullName evidence="7">Small ribosomal subunit protein mS26</fullName>
    </recommendedName>
    <alternativeName>
        <fullName evidence="8">28S ribosomal protein S26, mitochondrial</fullName>
    </alternativeName>
</protein>
<evidence type="ECO:0000313" key="11">
    <source>
        <dbReference type="Proteomes" id="UP000036403"/>
    </source>
</evidence>
<dbReference type="Pfam" id="PF14943">
    <property type="entry name" value="MRP-S26"/>
    <property type="match status" value="1"/>
</dbReference>
<dbReference type="PaxDb" id="67767-A0A0J7LB78"/>
<comment type="similarity">
    <text evidence="2">Belongs to the mitochondrion-specific ribosomal protein mS26 family.</text>
</comment>
<evidence type="ECO:0000256" key="5">
    <source>
        <dbReference type="ARBA" id="ARBA00023128"/>
    </source>
</evidence>
<accession>A0A0J7LB78</accession>
<evidence type="ECO:0000256" key="3">
    <source>
        <dbReference type="ARBA" id="ARBA00022946"/>
    </source>
</evidence>
<dbReference type="GO" id="GO:0005763">
    <property type="term" value="C:mitochondrial small ribosomal subunit"/>
    <property type="evidence" value="ECO:0007669"/>
    <property type="project" value="InterPro"/>
</dbReference>
<keyword evidence="6" id="KW-0687">Ribonucleoprotein</keyword>
<evidence type="ECO:0000313" key="10">
    <source>
        <dbReference type="EMBL" id="KMR05330.1"/>
    </source>
</evidence>
<dbReference type="InterPro" id="IPR026140">
    <property type="entry name" value="Ribosomal_mS26"/>
</dbReference>
<evidence type="ECO:0000256" key="1">
    <source>
        <dbReference type="ARBA" id="ARBA00004173"/>
    </source>
</evidence>
<dbReference type="Proteomes" id="UP000036403">
    <property type="component" value="Unassembled WGS sequence"/>
</dbReference>
<dbReference type="EMBL" id="LBMM01000017">
    <property type="protein sequence ID" value="KMR05327.1"/>
    <property type="molecule type" value="Genomic_DNA"/>
</dbReference>
<name>A0A0J7LB78_LASNI</name>
<evidence type="ECO:0000256" key="2">
    <source>
        <dbReference type="ARBA" id="ARBA00009672"/>
    </source>
</evidence>
<keyword evidence="11" id="KW-1185">Reference proteome</keyword>
<dbReference type="EMBL" id="LBMM01000017">
    <property type="protein sequence ID" value="KMR05330.1"/>
    <property type="molecule type" value="Genomic_DNA"/>
</dbReference>
<evidence type="ECO:0000313" key="9">
    <source>
        <dbReference type="EMBL" id="KMR05327.1"/>
    </source>
</evidence>
<sequence length="148" mass="17371">MYFRAYLRQVAKENEVQFDEAVIKQTEEEDFQACSAINDYWNAEVAKTREVRLADIREKRKELILQKLLQKEEKEEQRKNYIDSQIRKAKQEATTFITAENVDAAIEECLANIVDHNRALDLEGNWYDGKYPPVPPLEETQKPAVVEH</sequence>
<gene>
    <name evidence="9" type="ORF">RF55_60</name>
    <name evidence="10" type="ORF">RF55_63</name>
</gene>
<reference evidence="10 11" key="1">
    <citation type="submission" date="2015-04" db="EMBL/GenBank/DDBJ databases">
        <title>Lasius niger genome sequencing.</title>
        <authorList>
            <person name="Konorov E.A."/>
            <person name="Nikitin M.A."/>
            <person name="Kirill M.V."/>
            <person name="Chang P."/>
        </authorList>
    </citation>
    <scope>NUCLEOTIDE SEQUENCE [LARGE SCALE GENOMIC DNA]</scope>
    <source>
        <tissue evidence="10">Whole</tissue>
    </source>
</reference>
<comment type="caution">
    <text evidence="10">The sequence shown here is derived from an EMBL/GenBank/DDBJ whole genome shotgun (WGS) entry which is preliminary data.</text>
</comment>
<dbReference type="OrthoDB" id="5988811at2759"/>
<keyword evidence="4 10" id="KW-0689">Ribosomal protein</keyword>
<dbReference type="STRING" id="67767.A0A0J7LB78"/>
<keyword evidence="3" id="KW-0809">Transit peptide</keyword>
<proteinExistence type="inferred from homology"/>
<evidence type="ECO:0000256" key="8">
    <source>
        <dbReference type="ARBA" id="ARBA00035344"/>
    </source>
</evidence>
<dbReference type="AlphaFoldDB" id="A0A0J7LB78"/>
<organism evidence="10 11">
    <name type="scientific">Lasius niger</name>
    <name type="common">Black garden ant</name>
    <dbReference type="NCBI Taxonomy" id="67767"/>
    <lineage>
        <taxon>Eukaryota</taxon>
        <taxon>Metazoa</taxon>
        <taxon>Ecdysozoa</taxon>
        <taxon>Arthropoda</taxon>
        <taxon>Hexapoda</taxon>
        <taxon>Insecta</taxon>
        <taxon>Pterygota</taxon>
        <taxon>Neoptera</taxon>
        <taxon>Endopterygota</taxon>
        <taxon>Hymenoptera</taxon>
        <taxon>Apocrita</taxon>
        <taxon>Aculeata</taxon>
        <taxon>Formicoidea</taxon>
        <taxon>Formicidae</taxon>
        <taxon>Formicinae</taxon>
        <taxon>Lasius</taxon>
        <taxon>Lasius</taxon>
    </lineage>
</organism>
<dbReference type="PANTHER" id="PTHR21035:SF2">
    <property type="entry name" value="SMALL RIBOSOMAL SUBUNIT PROTEIN MS26"/>
    <property type="match status" value="1"/>
</dbReference>
<comment type="subcellular location">
    <subcellularLocation>
        <location evidence="1">Mitochondrion</location>
    </subcellularLocation>
</comment>
<evidence type="ECO:0000256" key="6">
    <source>
        <dbReference type="ARBA" id="ARBA00023274"/>
    </source>
</evidence>
<dbReference type="PANTHER" id="PTHR21035">
    <property type="entry name" value="28S RIBOSOMAL PROTEIN S26, MITOCHONDRIAL"/>
    <property type="match status" value="1"/>
</dbReference>